<organism evidence="1">
    <name type="scientific">marine sediment metagenome</name>
    <dbReference type="NCBI Taxonomy" id="412755"/>
    <lineage>
        <taxon>unclassified sequences</taxon>
        <taxon>metagenomes</taxon>
        <taxon>ecological metagenomes</taxon>
    </lineage>
</organism>
<dbReference type="EMBL" id="BART01013739">
    <property type="protein sequence ID" value="GAG80548.1"/>
    <property type="molecule type" value="Genomic_DNA"/>
</dbReference>
<feature type="non-terminal residue" evidence="1">
    <location>
        <position position="1"/>
    </location>
</feature>
<evidence type="ECO:0000313" key="1">
    <source>
        <dbReference type="EMBL" id="GAG80548.1"/>
    </source>
</evidence>
<dbReference type="AlphaFoldDB" id="X1B8U4"/>
<accession>X1B8U4</accession>
<feature type="non-terminal residue" evidence="1">
    <location>
        <position position="214"/>
    </location>
</feature>
<proteinExistence type="predicted"/>
<comment type="caution">
    <text evidence="1">The sequence shown here is derived from an EMBL/GenBank/DDBJ whole genome shotgun (WGS) entry which is preliminary data.</text>
</comment>
<protein>
    <submittedName>
        <fullName evidence="1">Uncharacterized protein</fullName>
    </submittedName>
</protein>
<reference evidence="1" key="1">
    <citation type="journal article" date="2014" name="Front. Microbiol.">
        <title>High frequency of phylogenetically diverse reductive dehalogenase-homologous genes in deep subseafloor sedimentary metagenomes.</title>
        <authorList>
            <person name="Kawai M."/>
            <person name="Futagami T."/>
            <person name="Toyoda A."/>
            <person name="Takaki Y."/>
            <person name="Nishi S."/>
            <person name="Hori S."/>
            <person name="Arai W."/>
            <person name="Tsubouchi T."/>
            <person name="Morono Y."/>
            <person name="Uchiyama I."/>
            <person name="Ito T."/>
            <person name="Fujiyama A."/>
            <person name="Inagaki F."/>
            <person name="Takami H."/>
        </authorList>
    </citation>
    <scope>NUCLEOTIDE SEQUENCE</scope>
    <source>
        <strain evidence="1">Expedition CK06-06</strain>
    </source>
</reference>
<name>X1B8U4_9ZZZZ</name>
<gene>
    <name evidence="1" type="ORF">S01H4_27906</name>
</gene>
<sequence length="214" mass="22993">AAIGAPLGIAGEVIAAPVLKLLNRLFRKGVKVPTGSVPKAKALVPVKGKTFILKPSGTGSVIRGNPEIAIRNLKQAKAAQAIKSKIPKAEFAGNVNLSKFPKPAQDVIRKVVQERPDVITTSKVSDVKLSQMSKQIQKTGNTEVIDTIFKKPQGTLAAEINAVRENTAQTILNMKGDIDPILQKLKTVSRITKEPGLALRQFRRPLASEIQAVE</sequence>